<evidence type="ECO:0000256" key="1">
    <source>
        <dbReference type="ARBA" id="ARBA00004141"/>
    </source>
</evidence>
<dbReference type="InterPro" id="IPR052430">
    <property type="entry name" value="IVT-Associated"/>
</dbReference>
<evidence type="ECO:0000313" key="7">
    <source>
        <dbReference type="EMBL" id="MDI1489960.1"/>
    </source>
</evidence>
<protein>
    <submittedName>
        <fullName evidence="7">Uncharacterized protein</fullName>
    </submittedName>
</protein>
<feature type="transmembrane region" description="Helical" evidence="6">
    <location>
        <begin position="154"/>
        <end position="177"/>
    </location>
</feature>
<keyword evidence="3 6" id="KW-1133">Transmembrane helix</keyword>
<gene>
    <name evidence="7" type="ORF">OHK93_001159</name>
</gene>
<evidence type="ECO:0000256" key="6">
    <source>
        <dbReference type="SAM" id="Phobius"/>
    </source>
</evidence>
<evidence type="ECO:0000256" key="4">
    <source>
        <dbReference type="ARBA" id="ARBA00023136"/>
    </source>
</evidence>
<evidence type="ECO:0000256" key="3">
    <source>
        <dbReference type="ARBA" id="ARBA00022989"/>
    </source>
</evidence>
<evidence type="ECO:0000313" key="8">
    <source>
        <dbReference type="Proteomes" id="UP001161017"/>
    </source>
</evidence>
<feature type="compositionally biased region" description="Polar residues" evidence="5">
    <location>
        <begin position="429"/>
        <end position="446"/>
    </location>
</feature>
<dbReference type="PANTHER" id="PTHR47804">
    <property type="entry name" value="60S RIBOSOMAL PROTEIN L19"/>
    <property type="match status" value="1"/>
</dbReference>
<dbReference type="PANTHER" id="PTHR47804:SF1">
    <property type="entry name" value="DUF2421 DOMAIN-CONTAINING PROTEIN"/>
    <property type="match status" value="1"/>
</dbReference>
<keyword evidence="2 6" id="KW-0812">Transmembrane</keyword>
<dbReference type="EMBL" id="JAPUFD010000010">
    <property type="protein sequence ID" value="MDI1489960.1"/>
    <property type="molecule type" value="Genomic_DNA"/>
</dbReference>
<proteinExistence type="predicted"/>
<dbReference type="Proteomes" id="UP001161017">
    <property type="component" value="Unassembled WGS sequence"/>
</dbReference>
<keyword evidence="4 6" id="KW-0472">Membrane</keyword>
<dbReference type="GO" id="GO:0016020">
    <property type="term" value="C:membrane"/>
    <property type="evidence" value="ECO:0007669"/>
    <property type="project" value="UniProtKB-SubCell"/>
</dbReference>
<accession>A0AA43TXE7</accession>
<name>A0AA43TXE7_9LECA</name>
<reference evidence="7" key="1">
    <citation type="journal article" date="2023" name="Genome Biol. Evol.">
        <title>First Whole Genome Sequence and Flow Cytometry Genome Size Data for the Lichen-Forming Fungus Ramalina farinacea (Ascomycota).</title>
        <authorList>
            <person name="Llewellyn T."/>
            <person name="Mian S."/>
            <person name="Hill R."/>
            <person name="Leitch I.J."/>
            <person name="Gaya E."/>
        </authorList>
    </citation>
    <scope>NUCLEOTIDE SEQUENCE</scope>
    <source>
        <strain evidence="7">LIQ254RAFAR</strain>
    </source>
</reference>
<feature type="transmembrane region" description="Helical" evidence="6">
    <location>
        <begin position="213"/>
        <end position="230"/>
    </location>
</feature>
<feature type="transmembrane region" description="Helical" evidence="6">
    <location>
        <begin position="189"/>
        <end position="206"/>
    </location>
</feature>
<organism evidence="7 8">
    <name type="scientific">Ramalina farinacea</name>
    <dbReference type="NCBI Taxonomy" id="258253"/>
    <lineage>
        <taxon>Eukaryota</taxon>
        <taxon>Fungi</taxon>
        <taxon>Dikarya</taxon>
        <taxon>Ascomycota</taxon>
        <taxon>Pezizomycotina</taxon>
        <taxon>Lecanoromycetes</taxon>
        <taxon>OSLEUM clade</taxon>
        <taxon>Lecanoromycetidae</taxon>
        <taxon>Lecanorales</taxon>
        <taxon>Lecanorineae</taxon>
        <taxon>Ramalinaceae</taxon>
        <taxon>Ramalina</taxon>
    </lineage>
</organism>
<evidence type="ECO:0000256" key="5">
    <source>
        <dbReference type="SAM" id="MobiDB-lite"/>
    </source>
</evidence>
<feature type="region of interest" description="Disordered" evidence="5">
    <location>
        <begin position="424"/>
        <end position="451"/>
    </location>
</feature>
<comment type="caution">
    <text evidence="7">The sequence shown here is derived from an EMBL/GenBank/DDBJ whole genome shotgun (WGS) entry which is preliminary data.</text>
</comment>
<sequence length="474" mass="51367">MSSNGSMPEGLTRSGHWSRPQLRQATIILPNGKRAHRNVTFREPLGFDGGDDHANERSPLLHDNAVRSTAKDSYRAKVSSLSRSKINESWTFAKSKTGRGILKCSIAYLLGSMATFIPAVSRTLGEQQGKHMVATVTVYFHPARSIGSMFEAMLCAAVAFLYAAFVSFSSMGVSIFFGRTLDLIEVGHAIVLIVFCGAGLGFVGWVKQRVSHPLVNISTSLTSLAIITVLTKEGAVQAAQFSDEKVTQVMLMILMGVAATTAVSLLIDPVSARKELRSDLVKVTDSFSDQLTAITRAFLQGTEAELQEQSYLDAVAQFKKLSGSMVKNLKEAKYEHYLLGTEKEYELEAKTVGCMQRLGQNIGGLRSAATTQFLLLAPPETDRSHSDCGARLLHSQGSSFYDSGNALSPISDASILGPIDEAFDPLSTEPDNINGTEEGETQSAKEISSRLPPLKSQADIFTRFIVRLGPSMVK</sequence>
<keyword evidence="8" id="KW-1185">Reference proteome</keyword>
<feature type="transmembrane region" description="Helical" evidence="6">
    <location>
        <begin position="250"/>
        <end position="267"/>
    </location>
</feature>
<evidence type="ECO:0000256" key="2">
    <source>
        <dbReference type="ARBA" id="ARBA00022692"/>
    </source>
</evidence>
<dbReference type="AlphaFoldDB" id="A0AA43TXE7"/>
<comment type="subcellular location">
    <subcellularLocation>
        <location evidence="1">Membrane</location>
        <topology evidence="1">Multi-pass membrane protein</topology>
    </subcellularLocation>
</comment>